<comment type="caution">
    <text evidence="8">Lacks conserved residue(s) required for the propagation of feature annotation.</text>
</comment>
<dbReference type="CDD" id="cd24133">
    <property type="entry name" value="ASKHA_NBD_TsaD_bac"/>
    <property type="match status" value="1"/>
</dbReference>
<comment type="similarity">
    <text evidence="8">Belongs to the KAE1 / TsaD family.</text>
</comment>
<dbReference type="HAMAP" id="MF_01445">
    <property type="entry name" value="TsaD"/>
    <property type="match status" value="1"/>
</dbReference>
<dbReference type="SUPFAM" id="SSF53067">
    <property type="entry name" value="Actin-like ATPase domain"/>
    <property type="match status" value="2"/>
</dbReference>
<feature type="binding site" evidence="8">
    <location>
        <position position="318"/>
    </location>
    <ligand>
        <name>Fe cation</name>
        <dbReference type="ChEBI" id="CHEBI:24875"/>
    </ligand>
</feature>
<dbReference type="EC" id="2.3.1.234" evidence="8"/>
<dbReference type="InterPro" id="IPR022450">
    <property type="entry name" value="TsaD"/>
</dbReference>
<keyword evidence="6 8" id="KW-0012">Acyltransferase</keyword>
<comment type="subcellular location">
    <subcellularLocation>
        <location evidence="8">Cytoplasm</location>
    </subcellularLocation>
</comment>
<name>A0A2H0KTM9_9BACT</name>
<accession>A0A2H0KTM9</accession>
<feature type="binding site" evidence="8">
    <location>
        <position position="118"/>
    </location>
    <ligand>
        <name>Fe cation</name>
        <dbReference type="ChEBI" id="CHEBI:24875"/>
    </ligand>
</feature>
<proteinExistence type="inferred from homology"/>
<evidence type="ECO:0000256" key="8">
    <source>
        <dbReference type="HAMAP-Rule" id="MF_01445"/>
    </source>
</evidence>
<dbReference type="PRINTS" id="PR00789">
    <property type="entry name" value="OSIALOPTASE"/>
</dbReference>
<dbReference type="Gene3D" id="3.30.420.40">
    <property type="match status" value="2"/>
</dbReference>
<evidence type="ECO:0000259" key="9">
    <source>
        <dbReference type="Pfam" id="PF00814"/>
    </source>
</evidence>
<feature type="binding site" evidence="8">
    <location>
        <begin position="145"/>
        <end position="149"/>
    </location>
    <ligand>
        <name>substrate</name>
    </ligand>
</feature>
<dbReference type="NCBIfam" id="TIGR03723">
    <property type="entry name" value="T6A_TsaD_YgjD"/>
    <property type="match status" value="1"/>
</dbReference>
<comment type="caution">
    <text evidence="10">The sequence shown here is derived from an EMBL/GenBank/DDBJ whole genome shotgun (WGS) entry which is preliminary data.</text>
</comment>
<dbReference type="GO" id="GO:0005737">
    <property type="term" value="C:cytoplasm"/>
    <property type="evidence" value="ECO:0007669"/>
    <property type="project" value="UniProtKB-SubCell"/>
</dbReference>
<evidence type="ECO:0000313" key="10">
    <source>
        <dbReference type="EMBL" id="PIQ74784.1"/>
    </source>
</evidence>
<evidence type="ECO:0000256" key="3">
    <source>
        <dbReference type="ARBA" id="ARBA00022694"/>
    </source>
</evidence>
<feature type="binding site" evidence="8">
    <location>
        <position position="122"/>
    </location>
    <ligand>
        <name>Fe cation</name>
        <dbReference type="ChEBI" id="CHEBI:24875"/>
    </ligand>
</feature>
<protein>
    <recommendedName>
        <fullName evidence="8">tRNA N6-adenosine threonylcarbamoyltransferase</fullName>
        <ecNumber evidence="8">2.3.1.234</ecNumber>
    </recommendedName>
    <alternativeName>
        <fullName evidence="8">N6-L-threonylcarbamoyladenine synthase</fullName>
        <shortName evidence="8">t(6)A synthase</shortName>
    </alternativeName>
    <alternativeName>
        <fullName evidence="8">t(6)A37 threonylcarbamoyladenosine biosynthesis protein TsaD</fullName>
    </alternativeName>
    <alternativeName>
        <fullName evidence="8">tRNA threonylcarbamoyladenosine biosynthesis protein TsaD</fullName>
    </alternativeName>
</protein>
<feature type="domain" description="Gcp-like" evidence="9">
    <location>
        <begin position="26"/>
        <end position="324"/>
    </location>
</feature>
<dbReference type="GO" id="GO:0002949">
    <property type="term" value="P:tRNA threonylcarbamoyladenosine modification"/>
    <property type="evidence" value="ECO:0007669"/>
    <property type="project" value="UniProtKB-UniRule"/>
</dbReference>
<evidence type="ECO:0000256" key="4">
    <source>
        <dbReference type="ARBA" id="ARBA00022723"/>
    </source>
</evidence>
<comment type="catalytic activity">
    <reaction evidence="7 8">
        <text>L-threonylcarbamoyladenylate + adenosine(37) in tRNA = N(6)-L-threonylcarbamoyladenosine(37) in tRNA + AMP + H(+)</text>
        <dbReference type="Rhea" id="RHEA:37059"/>
        <dbReference type="Rhea" id="RHEA-COMP:10162"/>
        <dbReference type="Rhea" id="RHEA-COMP:10163"/>
        <dbReference type="ChEBI" id="CHEBI:15378"/>
        <dbReference type="ChEBI" id="CHEBI:73682"/>
        <dbReference type="ChEBI" id="CHEBI:74411"/>
        <dbReference type="ChEBI" id="CHEBI:74418"/>
        <dbReference type="ChEBI" id="CHEBI:456215"/>
        <dbReference type="EC" id="2.3.1.234"/>
    </reaction>
</comment>
<keyword evidence="3 8" id="KW-0819">tRNA processing</keyword>
<feature type="binding site" evidence="8">
    <location>
        <position position="178"/>
    </location>
    <ligand>
        <name>substrate</name>
    </ligand>
</feature>
<dbReference type="NCBIfam" id="TIGR00329">
    <property type="entry name" value="gcp_kae1"/>
    <property type="match status" value="1"/>
</dbReference>
<comment type="function">
    <text evidence="8">Required for the formation of a threonylcarbamoyl group on adenosine at position 37 (t(6)A37) in tRNAs that read codons beginning with adenine. Is involved in the transfer of the threonylcarbamoyl moiety of threonylcarbamoyl-AMP (TC-AMP) to the N6 group of A37, together with TsaE and TsaB. TsaD likely plays a direct catalytic role in this reaction.</text>
</comment>
<evidence type="ECO:0000256" key="5">
    <source>
        <dbReference type="ARBA" id="ARBA00023004"/>
    </source>
</evidence>
<keyword evidence="1 8" id="KW-0963">Cytoplasm</keyword>
<dbReference type="PANTHER" id="PTHR11735:SF6">
    <property type="entry name" value="TRNA N6-ADENOSINE THREONYLCARBAMOYLTRANSFERASE, MITOCHONDRIAL"/>
    <property type="match status" value="1"/>
</dbReference>
<feature type="binding site" evidence="8">
    <location>
        <position position="288"/>
    </location>
    <ligand>
        <name>substrate</name>
    </ligand>
</feature>
<keyword evidence="2 8" id="KW-0808">Transferase</keyword>
<dbReference type="Pfam" id="PF00814">
    <property type="entry name" value="TsaD"/>
    <property type="match status" value="1"/>
</dbReference>
<dbReference type="InterPro" id="IPR000905">
    <property type="entry name" value="Gcp-like_dom"/>
</dbReference>
<comment type="cofactor">
    <cofactor evidence="8">
        <name>Fe(2+)</name>
        <dbReference type="ChEBI" id="CHEBI:29033"/>
    </cofactor>
    <text evidence="8">Binds 1 Fe(2+) ion per subunit.</text>
</comment>
<dbReference type="InterPro" id="IPR017861">
    <property type="entry name" value="KAE1/TsaD"/>
</dbReference>
<evidence type="ECO:0000313" key="11">
    <source>
        <dbReference type="Proteomes" id="UP000231550"/>
    </source>
</evidence>
<dbReference type="FunFam" id="3.30.420.40:FF:000040">
    <property type="entry name" value="tRNA N6-adenosine threonylcarbamoyltransferase"/>
    <property type="match status" value="1"/>
</dbReference>
<keyword evidence="4 8" id="KW-0479">Metal-binding</keyword>
<gene>
    <name evidence="8 10" type="primary">tsaD</name>
    <name evidence="10" type="ORF">COV85_00215</name>
</gene>
<dbReference type="AlphaFoldDB" id="A0A2H0KTM9"/>
<keyword evidence="5 8" id="KW-0408">Iron</keyword>
<dbReference type="Proteomes" id="UP000231550">
    <property type="component" value="Unassembled WGS sequence"/>
</dbReference>
<reference evidence="10 11" key="1">
    <citation type="submission" date="2017-09" db="EMBL/GenBank/DDBJ databases">
        <title>Depth-based differentiation of microbial function through sediment-hosted aquifers and enrichment of novel symbionts in the deep terrestrial subsurface.</title>
        <authorList>
            <person name="Probst A.J."/>
            <person name="Ladd B."/>
            <person name="Jarett J.K."/>
            <person name="Geller-Mcgrath D.E."/>
            <person name="Sieber C.M."/>
            <person name="Emerson J.B."/>
            <person name="Anantharaman K."/>
            <person name="Thomas B.C."/>
            <person name="Malmstrom R."/>
            <person name="Stieglmeier M."/>
            <person name="Klingl A."/>
            <person name="Woyke T."/>
            <person name="Ryan C.M."/>
            <person name="Banfield J.F."/>
        </authorList>
    </citation>
    <scope>NUCLEOTIDE SEQUENCE [LARGE SCALE GENOMIC DNA]</scope>
    <source>
        <strain evidence="10">CG11_big_fil_rev_8_21_14_0_20_44_10</strain>
    </source>
</reference>
<dbReference type="GO" id="GO:0061711">
    <property type="term" value="F:tRNA N(6)-L-threonylcarbamoyladenine synthase activity"/>
    <property type="evidence" value="ECO:0007669"/>
    <property type="project" value="UniProtKB-EC"/>
</dbReference>
<evidence type="ECO:0000256" key="7">
    <source>
        <dbReference type="ARBA" id="ARBA00048117"/>
    </source>
</evidence>
<dbReference type="PANTHER" id="PTHR11735">
    <property type="entry name" value="TRNA N6-ADENOSINE THREONYLCARBAMOYLTRANSFERASE"/>
    <property type="match status" value="1"/>
</dbReference>
<feature type="binding site" evidence="8">
    <location>
        <position position="191"/>
    </location>
    <ligand>
        <name>substrate</name>
    </ligand>
</feature>
<evidence type="ECO:0000256" key="1">
    <source>
        <dbReference type="ARBA" id="ARBA00022490"/>
    </source>
</evidence>
<organism evidence="10 11">
    <name type="scientific">Candidatus Portnoybacteria bacterium CG11_big_fil_rev_8_21_14_0_20_44_10</name>
    <dbReference type="NCBI Taxonomy" id="1974818"/>
    <lineage>
        <taxon>Bacteria</taxon>
        <taxon>Candidatus Portnoyibacteriota</taxon>
    </lineage>
</organism>
<sequence length="351" mass="37438">MKILAIETSCDDTGVALLKIEGGRVKILSDFVSSQVKIHAPYGGVVPNLAVRAHYKNLPILLEATLNKSKINFGIQPKKIDLIAVTNGPGLEPCLWAGVNTARVLAKVMNKPIVGVNHLEGHIAANFLDSQFPVPSSQFPIICLIVSGGHTQLVLLRGMGKYKVIGQTRDDAAGEAFDKVAKLLGLGYPGGPEIALNAQNGTPDAFKLPRPMINGFDSDFSFSGLKTAVLYLAKKLSANSKHLNEGIVADVCASFQQAVVDVLVSKTIGAAKEYGAKTVMLSGGVAANKELRKQMACAVKVRVPNSQFLVPTSRYCTDNAAMIGLAGYWKYARRGGDKIEKIVAKANLNLL</sequence>
<evidence type="ECO:0000256" key="2">
    <source>
        <dbReference type="ARBA" id="ARBA00022679"/>
    </source>
</evidence>
<dbReference type="EMBL" id="PCVN01000004">
    <property type="protein sequence ID" value="PIQ74784.1"/>
    <property type="molecule type" value="Genomic_DNA"/>
</dbReference>
<evidence type="ECO:0000256" key="6">
    <source>
        <dbReference type="ARBA" id="ARBA00023315"/>
    </source>
</evidence>
<dbReference type="InterPro" id="IPR043129">
    <property type="entry name" value="ATPase_NBD"/>
</dbReference>
<dbReference type="FunFam" id="3.30.420.40:FF:000012">
    <property type="entry name" value="tRNA N6-adenosine threonylcarbamoyltransferase"/>
    <property type="match status" value="1"/>
</dbReference>
<dbReference type="GO" id="GO:0005506">
    <property type="term" value="F:iron ion binding"/>
    <property type="evidence" value="ECO:0007669"/>
    <property type="project" value="UniProtKB-UniRule"/>
</dbReference>